<feature type="compositionally biased region" description="Basic and acidic residues" evidence="1">
    <location>
        <begin position="390"/>
        <end position="420"/>
    </location>
</feature>
<dbReference type="PANTHER" id="PTHR10098">
    <property type="entry name" value="RAPSYN-RELATED"/>
    <property type="match status" value="1"/>
</dbReference>
<gene>
    <name evidence="3" type="ORF">TRIADDRAFT_53483</name>
</gene>
<accession>B3RPC3</accession>
<dbReference type="CTD" id="6751213"/>
<dbReference type="EMBL" id="DS985242">
    <property type="protein sequence ID" value="EDV27611.1"/>
    <property type="molecule type" value="Genomic_DNA"/>
</dbReference>
<feature type="compositionally biased region" description="Polar residues" evidence="1">
    <location>
        <begin position="1434"/>
        <end position="1444"/>
    </location>
</feature>
<dbReference type="Proteomes" id="UP000009022">
    <property type="component" value="Unassembled WGS sequence"/>
</dbReference>
<dbReference type="Gene3D" id="1.25.40.10">
    <property type="entry name" value="Tetratricopeptide repeat domain"/>
    <property type="match status" value="3"/>
</dbReference>
<dbReference type="InterPro" id="IPR011990">
    <property type="entry name" value="TPR-like_helical_dom_sf"/>
</dbReference>
<dbReference type="SUPFAM" id="SSF48452">
    <property type="entry name" value="TPR-like"/>
    <property type="match status" value="2"/>
</dbReference>
<evidence type="ECO:0000313" key="4">
    <source>
        <dbReference type="Proteomes" id="UP000009022"/>
    </source>
</evidence>
<evidence type="ECO:0000256" key="1">
    <source>
        <dbReference type="SAM" id="MobiDB-lite"/>
    </source>
</evidence>
<feature type="region of interest" description="Disordered" evidence="1">
    <location>
        <begin position="373"/>
        <end position="420"/>
    </location>
</feature>
<dbReference type="Pfam" id="PF13181">
    <property type="entry name" value="TPR_8"/>
    <property type="match status" value="1"/>
</dbReference>
<sequence>MNDIVAVIQTCLKQRYSVYYCIGTACNLLFHGYTAIIHLCRYFQQLLENQRKLQEKCTKSQHLCHIMESFNLLENQDSIIANFHNYIKLLNDDFDDGVLYIDNITKLSANLCGIEQKLHIYATIERDILWRLVVIVSALLECNHKDIALTLLDCIVEHGSMYNQYSYAMAVHMLASTHLKKSDYSKALPLYDSCLKLVNDLSIYDIEIKCHLDLSRAYIAINDTKMAILHYESALYVGKKGSKNYDNKKNSDEISRYVLSKLNASHDNDSNTPSITSSSIQDWTVEFENENLAGSSQYVFKVLGSNDKLTGEHWLHCEEEVIGKLSVMYKVLGLYKEALKYATSHIKVLNTRVGNHDANLLLKQKLTKEITIQSSGENHEKKVNNSQLKHSSDEVNQKCESHDLTESTIKNDDDKSKDTEGERGDSLQILLLEAHANLGSIYLLLQEYKLAIAAYEALAVLSRKANKTLMLGTAYGSIGVAYSKMGNYSLALAYCEQQLHLSMKAADSSSQMDALLKLGDICQSSGELLKAINYYDKTLTLSLRTYSIQYEACCKLTAVYYTMKHYRQAQISAEQALRLAKQMLDYDKEMISKYHLSYLHCLQNNYEQSIVFLYEVVSYFENDLSRYEIELLNSYRYIQEVLIKLDRVDEALMYAEKYNSFRLVEFVKLRDQFHGSRRDNYSLSLEEILSATQSMSSDSMLLYYSVVHGYIYLWLISPTRDIIRFHQVKLKGIGYLCNQMQNFSNIGRSAVLRKKRATSPENSDSKIIPNNAGKSEMPSARSVLEDKDLFNQNDLQRLYYHTENRKLFDYRQSHSVRDDPTFLHELYERIQCSSVLSALKTLYAKLISPIENDLNLASIDHLIIVCGNHLAFVPYYTLCDACGTSLYQKFKVSIFSSLLTLQIANSNAMKHSMHNYATSYQKPRVHVYPYDLSLQQFKEGDKKETSDNIIQSECILVAGNPVFKQKLASNERVWKSNNPLSMSLDEVRQIGLRLNTTPLVGSMATKERVLQELTKASVVHLSTLGCLYYNCLAFTPNPYRLNTDTAEEDSYLVTMDDLKQIKLKAKIIVLSSCSQNSYSDKNALHQLTYHLPNMLLACGACSVLVPLWPIPDLASDAFWFHFYSHLYKHQRLSLALKSALNSIREDNRLVEPVCWGSYVLLGQDMAIDIKQIEHHMLNKSIDEQKMRMETLLTSKQTSSPRDKSFEEINVVPSVKMNELQKLLAELFKCYKMPDFIQIVKEMLQLIDRAVAYVQDLQQNPDTMQLSTEMAEIPACRKLLSLIGFNFQSNPNQLDNNCVIFPHWDYDSLLRPCQLALRSIKGIVKFPSCLFAISKLLPLDDKLHKYLIKLLHATNSSYIDITDSYVHNVWQVNPKSRQLLISLGYHQAGTLLIPDRNLNAQVRDCCQLLLALLAPESNSIKPKRNRTKSAPESMLNEQKFSSRPTALTPEMSDASSLSSFKLPPLNDQSSDRVLMTSTWSPRTSFKTSSGTVKLAKRMDALNTGFSHYAIDADEWHQKQVGKQGISSAAASNDLSLPAEGVVKVKSGSSPSCPRIPINYKPAMTSTTILQQRHRGHQAYNEQLKDVVDHKDYTIDQMYHMSENEL</sequence>
<dbReference type="InParanoid" id="B3RPC3"/>
<evidence type="ECO:0000259" key="2">
    <source>
        <dbReference type="Pfam" id="PF12770"/>
    </source>
</evidence>
<dbReference type="KEGG" id="tad:TRIADDRAFT_53483"/>
<proteinExistence type="predicted"/>
<dbReference type="HOGENOM" id="CLU_257485_0_0_1"/>
<dbReference type="PANTHER" id="PTHR10098:SF106">
    <property type="entry name" value="TETRATRICOPEPTIDE REPEAT PROTEIN 28-LIKE PROTEIN"/>
    <property type="match status" value="1"/>
</dbReference>
<dbReference type="Pfam" id="PF13176">
    <property type="entry name" value="TPR_7"/>
    <property type="match status" value="1"/>
</dbReference>
<dbReference type="InterPro" id="IPR019734">
    <property type="entry name" value="TPR_rpt"/>
</dbReference>
<dbReference type="STRING" id="10228.B3RPC3"/>
<name>B3RPC3_TRIAD</name>
<keyword evidence="4" id="KW-1185">Reference proteome</keyword>
<dbReference type="RefSeq" id="XP_002109445.1">
    <property type="nucleotide sequence ID" value="XM_002109409.1"/>
</dbReference>
<dbReference type="GeneID" id="6751213"/>
<dbReference type="eggNOG" id="ENOG502RXD5">
    <property type="taxonomic scope" value="Eukaryota"/>
</dbReference>
<feature type="region of interest" description="Disordered" evidence="1">
    <location>
        <begin position="754"/>
        <end position="777"/>
    </location>
</feature>
<evidence type="ECO:0000313" key="3">
    <source>
        <dbReference type="EMBL" id="EDV27611.1"/>
    </source>
</evidence>
<dbReference type="PhylomeDB" id="B3RPC3"/>
<organism evidence="3 4">
    <name type="scientific">Trichoplax adhaerens</name>
    <name type="common">Trichoplax reptans</name>
    <dbReference type="NCBI Taxonomy" id="10228"/>
    <lineage>
        <taxon>Eukaryota</taxon>
        <taxon>Metazoa</taxon>
        <taxon>Placozoa</taxon>
        <taxon>Uniplacotomia</taxon>
        <taxon>Trichoplacea</taxon>
        <taxon>Trichoplacidae</taxon>
        <taxon>Trichoplax</taxon>
    </lineage>
</organism>
<feature type="domain" description="CHAT" evidence="2">
    <location>
        <begin position="838"/>
        <end position="1163"/>
    </location>
</feature>
<reference evidence="3 4" key="1">
    <citation type="journal article" date="2008" name="Nature">
        <title>The Trichoplax genome and the nature of placozoans.</title>
        <authorList>
            <person name="Srivastava M."/>
            <person name="Begovic E."/>
            <person name="Chapman J."/>
            <person name="Putnam N.H."/>
            <person name="Hellsten U."/>
            <person name="Kawashima T."/>
            <person name="Kuo A."/>
            <person name="Mitros T."/>
            <person name="Salamov A."/>
            <person name="Carpenter M.L."/>
            <person name="Signorovitch A.Y."/>
            <person name="Moreno M.A."/>
            <person name="Kamm K."/>
            <person name="Grimwood J."/>
            <person name="Schmutz J."/>
            <person name="Shapiro H."/>
            <person name="Grigoriev I.V."/>
            <person name="Buss L.W."/>
            <person name="Schierwater B."/>
            <person name="Dellaporta S.L."/>
            <person name="Rokhsar D.S."/>
        </authorList>
    </citation>
    <scope>NUCLEOTIDE SEQUENCE [LARGE SCALE GENOMIC DNA]</scope>
    <source>
        <strain evidence="3 4">Grell-BS-1999</strain>
    </source>
</reference>
<protein>
    <recommendedName>
        <fullName evidence="2">CHAT domain-containing protein</fullName>
    </recommendedName>
</protein>
<dbReference type="InterPro" id="IPR024983">
    <property type="entry name" value="CHAT_dom"/>
</dbReference>
<dbReference type="OrthoDB" id="5951504at2759"/>
<dbReference type="Pfam" id="PF12770">
    <property type="entry name" value="CHAT"/>
    <property type="match status" value="1"/>
</dbReference>
<feature type="region of interest" description="Disordered" evidence="1">
    <location>
        <begin position="1419"/>
        <end position="1462"/>
    </location>
</feature>
<dbReference type="SMART" id="SM00028">
    <property type="entry name" value="TPR"/>
    <property type="match status" value="8"/>
</dbReference>